<keyword evidence="2" id="KW-1185">Reference proteome</keyword>
<dbReference type="AlphaFoldDB" id="A0A4R2RB13"/>
<name>A0A4R2RB13_9PSEU</name>
<dbReference type="GO" id="GO:0032259">
    <property type="term" value="P:methylation"/>
    <property type="evidence" value="ECO:0007669"/>
    <property type="project" value="UniProtKB-KW"/>
</dbReference>
<evidence type="ECO:0000313" key="2">
    <source>
        <dbReference type="Proteomes" id="UP000294911"/>
    </source>
</evidence>
<accession>A0A4R2RB13</accession>
<sequence>MPERRTAEPEVAHIARVQNYFASGSHHFAVDRQAAEEFEQRLPEVRMMTLEVRAFLRRALRVLGVHPNMRQFVDLGTGLPEGGCVHEIVESADPLRQQRPAKVVYVDNDPVVVAAGQDILAANGTTDRHRYIHGDFADPYLWCRVLDTGLIDPEQPVFLTLNSLLHFIPDADDPWARLDALKNQVAAGSMLLLSHGRRENPTTREQLAGETEVADEYTFSATAAYAKLIAPVMARPRDQIDRFFTGWEMFSPGLVYLPEWQPGAGDLQRFTREYGDPARSRLLGGVARKTAERMRPFLVN</sequence>
<dbReference type="RefSeq" id="WP_165912813.1">
    <property type="nucleotide sequence ID" value="NZ_SLXQ01000001.1"/>
</dbReference>
<dbReference type="InterPro" id="IPR006764">
    <property type="entry name" value="SAM_dep_MeTrfase_SAV2177_type"/>
</dbReference>
<organism evidence="1 2">
    <name type="scientific">Tamaricihabitans halophyticus</name>
    <dbReference type="NCBI Taxonomy" id="1262583"/>
    <lineage>
        <taxon>Bacteria</taxon>
        <taxon>Bacillati</taxon>
        <taxon>Actinomycetota</taxon>
        <taxon>Actinomycetes</taxon>
        <taxon>Pseudonocardiales</taxon>
        <taxon>Pseudonocardiaceae</taxon>
        <taxon>Tamaricihabitans</taxon>
    </lineage>
</organism>
<gene>
    <name evidence="1" type="ORF">EV191_101850</name>
</gene>
<keyword evidence="1" id="KW-0489">Methyltransferase</keyword>
<protein>
    <submittedName>
        <fullName evidence="1">S-adenosyl methyltransferase</fullName>
    </submittedName>
</protein>
<evidence type="ECO:0000313" key="1">
    <source>
        <dbReference type="EMBL" id="TCP56901.1"/>
    </source>
</evidence>
<reference evidence="1 2" key="1">
    <citation type="submission" date="2019-03" db="EMBL/GenBank/DDBJ databases">
        <title>Genomic Encyclopedia of Type Strains, Phase IV (KMG-IV): sequencing the most valuable type-strain genomes for metagenomic binning, comparative biology and taxonomic classification.</title>
        <authorList>
            <person name="Goeker M."/>
        </authorList>
    </citation>
    <scope>NUCLEOTIDE SEQUENCE [LARGE SCALE GENOMIC DNA]</scope>
    <source>
        <strain evidence="1 2">DSM 45765</strain>
    </source>
</reference>
<dbReference type="Proteomes" id="UP000294911">
    <property type="component" value="Unassembled WGS sequence"/>
</dbReference>
<dbReference type="SUPFAM" id="SSF53335">
    <property type="entry name" value="S-adenosyl-L-methionine-dependent methyltransferases"/>
    <property type="match status" value="1"/>
</dbReference>
<dbReference type="InterPro" id="IPR029063">
    <property type="entry name" value="SAM-dependent_MTases_sf"/>
</dbReference>
<dbReference type="EMBL" id="SLXQ01000001">
    <property type="protein sequence ID" value="TCP56901.1"/>
    <property type="molecule type" value="Genomic_DNA"/>
</dbReference>
<keyword evidence="1" id="KW-0808">Transferase</keyword>
<dbReference type="Pfam" id="PF04672">
    <property type="entry name" value="Methyltransf_19"/>
    <property type="match status" value="1"/>
</dbReference>
<dbReference type="PIRSF" id="PIRSF017393">
    <property type="entry name" value="MTase_SAV2177"/>
    <property type="match status" value="1"/>
</dbReference>
<proteinExistence type="predicted"/>
<comment type="caution">
    <text evidence="1">The sequence shown here is derived from an EMBL/GenBank/DDBJ whole genome shotgun (WGS) entry which is preliminary data.</text>
</comment>
<dbReference type="GO" id="GO:0008168">
    <property type="term" value="F:methyltransferase activity"/>
    <property type="evidence" value="ECO:0007669"/>
    <property type="project" value="UniProtKB-KW"/>
</dbReference>
<dbReference type="Gene3D" id="3.40.50.150">
    <property type="entry name" value="Vaccinia Virus protein VP39"/>
    <property type="match status" value="1"/>
</dbReference>